<dbReference type="GO" id="GO:0009166">
    <property type="term" value="P:nucleotide catabolic process"/>
    <property type="evidence" value="ECO:0007669"/>
    <property type="project" value="InterPro"/>
</dbReference>
<gene>
    <name evidence="4" type="ORF">MYCIT1_LOCUS22716</name>
</gene>
<dbReference type="Gene3D" id="3.60.21.10">
    <property type="match status" value="1"/>
</dbReference>
<dbReference type="InterPro" id="IPR041823">
    <property type="entry name" value="YHR202W_N"/>
</dbReference>
<dbReference type="GO" id="GO:0005576">
    <property type="term" value="C:extracellular region"/>
    <property type="evidence" value="ECO:0007669"/>
    <property type="project" value="UniProtKB-ARBA"/>
</dbReference>
<feature type="chain" id="PRO_5042292531" description="Calcineurin-like phosphoesterase domain-containing protein" evidence="1">
    <location>
        <begin position="18"/>
        <end position="606"/>
    </location>
</feature>
<evidence type="ECO:0000259" key="3">
    <source>
        <dbReference type="Pfam" id="PF21953"/>
    </source>
</evidence>
<feature type="domain" description="Calcineurin-like phosphoesterase" evidence="2">
    <location>
        <begin position="50"/>
        <end position="284"/>
    </location>
</feature>
<evidence type="ECO:0000256" key="1">
    <source>
        <dbReference type="SAM" id="SignalP"/>
    </source>
</evidence>
<proteinExistence type="predicted"/>
<protein>
    <recommendedName>
        <fullName evidence="6">Calcineurin-like phosphoesterase domain-containing protein</fullName>
    </recommendedName>
</protein>
<dbReference type="EMBL" id="CAVNYO010000405">
    <property type="protein sequence ID" value="CAK5275130.1"/>
    <property type="molecule type" value="Genomic_DNA"/>
</dbReference>
<dbReference type="PANTHER" id="PTHR11575">
    <property type="entry name" value="5'-NUCLEOTIDASE-RELATED"/>
    <property type="match status" value="1"/>
</dbReference>
<feature type="signal peptide" evidence="1">
    <location>
        <begin position="1"/>
        <end position="17"/>
    </location>
</feature>
<dbReference type="SUPFAM" id="SSF56300">
    <property type="entry name" value="Metallo-dependent phosphatases"/>
    <property type="match status" value="1"/>
</dbReference>
<keyword evidence="5" id="KW-1185">Reference proteome</keyword>
<dbReference type="InterPro" id="IPR053828">
    <property type="entry name" value="Nucleosidase_C"/>
</dbReference>
<dbReference type="InterPro" id="IPR006179">
    <property type="entry name" value="5_nucleotidase/apyrase"/>
</dbReference>
<dbReference type="Gene3D" id="3.90.780.10">
    <property type="entry name" value="5'-Nucleotidase, C-terminal domain"/>
    <property type="match status" value="1"/>
</dbReference>
<dbReference type="InterPro" id="IPR029052">
    <property type="entry name" value="Metallo-depent_PP-like"/>
</dbReference>
<dbReference type="Proteomes" id="UP001295794">
    <property type="component" value="Unassembled WGS sequence"/>
</dbReference>
<name>A0AAD2HH52_9AGAR</name>
<dbReference type="FunFam" id="3.60.21.10:FF:000043">
    <property type="entry name" value="Ser/Thr protein phosphatase family"/>
    <property type="match status" value="1"/>
</dbReference>
<dbReference type="Pfam" id="PF00149">
    <property type="entry name" value="Metallophos"/>
    <property type="match status" value="1"/>
</dbReference>
<dbReference type="PIRSF" id="PIRSF017316">
    <property type="entry name" value="Pesterase_C1039"/>
    <property type="match status" value="1"/>
</dbReference>
<evidence type="ECO:0000259" key="2">
    <source>
        <dbReference type="Pfam" id="PF00149"/>
    </source>
</evidence>
<comment type="caution">
    <text evidence="4">The sequence shown here is derived from an EMBL/GenBank/DDBJ whole genome shotgun (WGS) entry which is preliminary data.</text>
</comment>
<keyword evidence="1" id="KW-0732">Signal</keyword>
<reference evidence="4" key="1">
    <citation type="submission" date="2023-11" db="EMBL/GenBank/DDBJ databases">
        <authorList>
            <person name="De Vega J J."/>
            <person name="De Vega J J."/>
        </authorList>
    </citation>
    <scope>NUCLEOTIDE SEQUENCE</scope>
</reference>
<dbReference type="Pfam" id="PF21953">
    <property type="entry name" value="NadN_nucleosid_C"/>
    <property type="match status" value="1"/>
</dbReference>
<dbReference type="InterPro" id="IPR014485">
    <property type="entry name" value="Pesterase_C1039"/>
</dbReference>
<dbReference type="SUPFAM" id="SSF55816">
    <property type="entry name" value="5'-nucleotidase (syn. UDP-sugar hydrolase), C-terminal domain"/>
    <property type="match status" value="1"/>
</dbReference>
<feature type="domain" description="Putative 5'-nucleotidase C-terminal" evidence="3">
    <location>
        <begin position="374"/>
        <end position="563"/>
    </location>
</feature>
<sequence length="606" mass="67807">MRSSAGLVAVLFCVAHASVIQQTPLRAPAESSYLANIPIPTRPLEWGDINIISTTDTHGWLLGHQKKSFPEPSYSGTWGDYYSFVEHMKGLAEEKDVDLLLVDSGDLHDGTGLTDGFPAGGVDARDSNEFFKQMPYDVLAIGNHELYTYANTLDMHTNFAKHFGERYLSSNVNITIFDANNQTVSVPVGNRYRKFKTRKGRRVTSFGVLFDFEGNDMNTTVQKVESMVQESWFLQAIQEEPDLFLLVGHMPAQNDVSKWPLVSSAIRKVHPTTPIMIFGGHLHIRDCMQLDDYSMSIASGRYMETLGWMSVRLDVSKPIFNRRYLDPNVNTYMYHSGRTLDDFETPKGRDITAGLNELADRFGLTHVFGSAPQDYTLSRAPYPSNASLQTLIVEEVVPTVLTMNSDRSGLPFLFINSGGSQRFDILQGPFTSNDQFTATPFVNQYLFIPNIPFSVAMKLTPAMNAAGAERFWDAEDTMWATELNVERQYVRSLMAGARLQSEEEELTLGYVTSDSCPGDGDDIKHTPVPVYPFPDFVESVAPVVSDPDAPIDLIFVDFIRAQLIRTLNEVQNERVYSMKDAGIYSPVRTNEVLGIYASALWNTDTS</sequence>
<organism evidence="4 5">
    <name type="scientific">Mycena citricolor</name>
    <dbReference type="NCBI Taxonomy" id="2018698"/>
    <lineage>
        <taxon>Eukaryota</taxon>
        <taxon>Fungi</taxon>
        <taxon>Dikarya</taxon>
        <taxon>Basidiomycota</taxon>
        <taxon>Agaricomycotina</taxon>
        <taxon>Agaricomycetes</taxon>
        <taxon>Agaricomycetidae</taxon>
        <taxon>Agaricales</taxon>
        <taxon>Marasmiineae</taxon>
        <taxon>Mycenaceae</taxon>
        <taxon>Mycena</taxon>
    </lineage>
</organism>
<evidence type="ECO:0000313" key="5">
    <source>
        <dbReference type="Proteomes" id="UP001295794"/>
    </source>
</evidence>
<dbReference type="PANTHER" id="PTHR11575:SF22">
    <property type="entry name" value="ADL392WP"/>
    <property type="match status" value="1"/>
</dbReference>
<dbReference type="AlphaFoldDB" id="A0AAD2HH52"/>
<evidence type="ECO:0008006" key="6">
    <source>
        <dbReference type="Google" id="ProtNLM"/>
    </source>
</evidence>
<accession>A0AAD2HH52</accession>
<dbReference type="GO" id="GO:0016787">
    <property type="term" value="F:hydrolase activity"/>
    <property type="evidence" value="ECO:0007669"/>
    <property type="project" value="InterPro"/>
</dbReference>
<dbReference type="InterPro" id="IPR036907">
    <property type="entry name" value="5'-Nucleotdase_C_sf"/>
</dbReference>
<evidence type="ECO:0000313" key="4">
    <source>
        <dbReference type="EMBL" id="CAK5275130.1"/>
    </source>
</evidence>
<dbReference type="CDD" id="cd07407">
    <property type="entry name" value="MPP_YHR202W_N"/>
    <property type="match status" value="1"/>
</dbReference>
<dbReference type="InterPro" id="IPR004843">
    <property type="entry name" value="Calcineurin-like_PHP"/>
</dbReference>
<dbReference type="GO" id="GO:0005829">
    <property type="term" value="C:cytosol"/>
    <property type="evidence" value="ECO:0007669"/>
    <property type="project" value="TreeGrafter"/>
</dbReference>